<accession>A0ABV4F810</accession>
<dbReference type="Proteomes" id="UP001565471">
    <property type="component" value="Unassembled WGS sequence"/>
</dbReference>
<keyword evidence="3" id="KW-1185">Reference proteome</keyword>
<dbReference type="EMBL" id="JBGBZA010000002">
    <property type="protein sequence ID" value="MEY9319614.1"/>
    <property type="molecule type" value="Genomic_DNA"/>
</dbReference>
<feature type="transmembrane region" description="Helical" evidence="1">
    <location>
        <begin position="35"/>
        <end position="53"/>
    </location>
</feature>
<comment type="caution">
    <text evidence="2">The sequence shown here is derived from an EMBL/GenBank/DDBJ whole genome shotgun (WGS) entry which is preliminary data.</text>
</comment>
<evidence type="ECO:0000313" key="3">
    <source>
        <dbReference type="Proteomes" id="UP001565471"/>
    </source>
</evidence>
<proteinExistence type="predicted"/>
<sequence>MVQRAESKRQWISGLAITLTSLVCLFAFWHLSPGVTYTVAVCALVALIVLFWVHGGDR</sequence>
<name>A0ABV4F810_BRAEL</name>
<feature type="transmembrane region" description="Helical" evidence="1">
    <location>
        <begin position="12"/>
        <end position="29"/>
    </location>
</feature>
<keyword evidence="1" id="KW-0472">Membrane</keyword>
<reference evidence="2 3" key="1">
    <citation type="submission" date="2024-07" db="EMBL/GenBank/DDBJ databases">
        <title>Genomic Encyclopedia of Type Strains, Phase V (KMG-V): Genome sequencing to study the core and pangenomes of soil and plant-associated prokaryotes.</title>
        <authorList>
            <person name="Whitman W."/>
        </authorList>
    </citation>
    <scope>NUCLEOTIDE SEQUENCE [LARGE SCALE GENOMIC DNA]</scope>
    <source>
        <strain evidence="2 3">USDA 415</strain>
    </source>
</reference>
<gene>
    <name evidence="2" type="ORF">ABIF29_006413</name>
</gene>
<protein>
    <submittedName>
        <fullName evidence="2">VIT1/CCC1 family predicted Fe2+/Mn2+ transporter</fullName>
    </submittedName>
</protein>
<organism evidence="2 3">
    <name type="scientific">Bradyrhizobium elkanii</name>
    <dbReference type="NCBI Taxonomy" id="29448"/>
    <lineage>
        <taxon>Bacteria</taxon>
        <taxon>Pseudomonadati</taxon>
        <taxon>Pseudomonadota</taxon>
        <taxon>Alphaproteobacteria</taxon>
        <taxon>Hyphomicrobiales</taxon>
        <taxon>Nitrobacteraceae</taxon>
        <taxon>Bradyrhizobium</taxon>
    </lineage>
</organism>
<evidence type="ECO:0000256" key="1">
    <source>
        <dbReference type="SAM" id="Phobius"/>
    </source>
</evidence>
<keyword evidence="1" id="KW-0812">Transmembrane</keyword>
<evidence type="ECO:0000313" key="2">
    <source>
        <dbReference type="EMBL" id="MEY9319614.1"/>
    </source>
</evidence>
<keyword evidence="1" id="KW-1133">Transmembrane helix</keyword>